<dbReference type="InParanoid" id="A0A7E5VM81"/>
<organism evidence="16 17">
    <name type="scientific">Trichoplusia ni</name>
    <name type="common">Cabbage looper</name>
    <dbReference type="NCBI Taxonomy" id="7111"/>
    <lineage>
        <taxon>Eukaryota</taxon>
        <taxon>Metazoa</taxon>
        <taxon>Ecdysozoa</taxon>
        <taxon>Arthropoda</taxon>
        <taxon>Hexapoda</taxon>
        <taxon>Insecta</taxon>
        <taxon>Pterygota</taxon>
        <taxon>Neoptera</taxon>
        <taxon>Endopterygota</taxon>
        <taxon>Lepidoptera</taxon>
        <taxon>Glossata</taxon>
        <taxon>Ditrysia</taxon>
        <taxon>Noctuoidea</taxon>
        <taxon>Noctuidae</taxon>
        <taxon>Plusiinae</taxon>
        <taxon>Trichoplusia</taxon>
    </lineage>
</organism>
<dbReference type="InterPro" id="IPR050196">
    <property type="entry name" value="Cytochrome_P450_Monoox"/>
</dbReference>
<dbReference type="GO" id="GO:0016705">
    <property type="term" value="F:oxidoreductase activity, acting on paired donors, with incorporation or reduction of molecular oxygen"/>
    <property type="evidence" value="ECO:0007669"/>
    <property type="project" value="InterPro"/>
</dbReference>
<evidence type="ECO:0000256" key="2">
    <source>
        <dbReference type="ARBA" id="ARBA00003690"/>
    </source>
</evidence>
<keyword evidence="11 14" id="KW-0408">Iron</keyword>
<dbReference type="Gene3D" id="1.10.630.10">
    <property type="entry name" value="Cytochrome P450"/>
    <property type="match status" value="1"/>
</dbReference>
<comment type="function">
    <text evidence="2">May be involved in the metabolism of insect hormones and in the breakdown of synthetic insecticides.</text>
</comment>
<evidence type="ECO:0000256" key="6">
    <source>
        <dbReference type="ARBA" id="ARBA00022617"/>
    </source>
</evidence>
<dbReference type="PANTHER" id="PTHR24291:SF189">
    <property type="entry name" value="CYTOCHROME P450 4C3-RELATED"/>
    <property type="match status" value="1"/>
</dbReference>
<dbReference type="PRINTS" id="PR00463">
    <property type="entry name" value="EP450I"/>
</dbReference>
<evidence type="ECO:0000256" key="13">
    <source>
        <dbReference type="ARBA" id="ARBA00023136"/>
    </source>
</evidence>
<evidence type="ECO:0000256" key="11">
    <source>
        <dbReference type="ARBA" id="ARBA00023004"/>
    </source>
</evidence>
<dbReference type="GO" id="GO:0005506">
    <property type="term" value="F:iron ion binding"/>
    <property type="evidence" value="ECO:0007669"/>
    <property type="project" value="InterPro"/>
</dbReference>
<evidence type="ECO:0000256" key="4">
    <source>
        <dbReference type="ARBA" id="ARBA00004406"/>
    </source>
</evidence>
<reference evidence="17" key="1">
    <citation type="submission" date="2025-08" db="UniProtKB">
        <authorList>
            <consortium name="RefSeq"/>
        </authorList>
    </citation>
    <scope>IDENTIFICATION</scope>
</reference>
<keyword evidence="8" id="KW-0256">Endoplasmic reticulum</keyword>
<keyword evidence="6 14" id="KW-0349">Heme</keyword>
<comment type="cofactor">
    <cofactor evidence="1 14">
        <name>heme</name>
        <dbReference type="ChEBI" id="CHEBI:30413"/>
    </cofactor>
</comment>
<dbReference type="InterPro" id="IPR017972">
    <property type="entry name" value="Cyt_P450_CS"/>
</dbReference>
<dbReference type="Pfam" id="PF00067">
    <property type="entry name" value="p450"/>
    <property type="match status" value="1"/>
</dbReference>
<dbReference type="GO" id="GO:0020037">
    <property type="term" value="F:heme binding"/>
    <property type="evidence" value="ECO:0007669"/>
    <property type="project" value="InterPro"/>
</dbReference>
<evidence type="ECO:0000256" key="9">
    <source>
        <dbReference type="ARBA" id="ARBA00022848"/>
    </source>
</evidence>
<keyword evidence="10 15" id="KW-0560">Oxidoreductase</keyword>
<evidence type="ECO:0000256" key="14">
    <source>
        <dbReference type="PIRSR" id="PIRSR602401-1"/>
    </source>
</evidence>
<dbReference type="OrthoDB" id="1372046at2759"/>
<keyword evidence="13" id="KW-0472">Membrane</keyword>
<dbReference type="InterPro" id="IPR001128">
    <property type="entry name" value="Cyt_P450"/>
</dbReference>
<evidence type="ECO:0000313" key="16">
    <source>
        <dbReference type="Proteomes" id="UP000322000"/>
    </source>
</evidence>
<proteinExistence type="inferred from homology"/>
<evidence type="ECO:0000256" key="15">
    <source>
        <dbReference type="RuleBase" id="RU000461"/>
    </source>
</evidence>
<evidence type="ECO:0000256" key="3">
    <source>
        <dbReference type="ARBA" id="ARBA00004174"/>
    </source>
</evidence>
<evidence type="ECO:0000256" key="5">
    <source>
        <dbReference type="ARBA" id="ARBA00010617"/>
    </source>
</evidence>
<sequence length="433" mass="49727">MFNYCLKNGGIMKLLIGPHQAFIMTEPDECLIVANACMNKPYLYEFGKDCYGRGLVTAKESTWKPHRKLLNPAFNLQVLNKFIAEFNVQARELVSLLEPKVGKESFDVQPYLVSNSLKNVCRTTLGFREQDQIMVDKDYAQATENLFHLFGERIPKFWLHVPFLYNLSSLKRKENKLTGVTKRVINGIIKKRRSEMKLNSNYEMNSDSKSDKFKPLLDQMLELAENQDAFSDEEIREHLDTIVAAAFDTTATSMTYTLLVIGSDSVMQERIYKELKSELGDRDVTKHDLPKLVYLDAVLKESLRLYAPVPLAARNVDSDIQIRNYTLPAGSTCVFSLYGINRHSMWGADVEEFRPERWLNPETLPKNPNAFATFGIGKRVCLGRSYSMMAMKTTLAHILRRYRVFGDINKVLSRSDILMKPVTGHHIRLELRM</sequence>
<evidence type="ECO:0000256" key="10">
    <source>
        <dbReference type="ARBA" id="ARBA00023002"/>
    </source>
</evidence>
<dbReference type="AlphaFoldDB" id="A0A7E5VM81"/>
<name>A0A7E5VM81_TRINI</name>
<dbReference type="PANTHER" id="PTHR24291">
    <property type="entry name" value="CYTOCHROME P450 FAMILY 4"/>
    <property type="match status" value="1"/>
</dbReference>
<dbReference type="Proteomes" id="UP000322000">
    <property type="component" value="Chromosome 6"/>
</dbReference>
<evidence type="ECO:0000256" key="7">
    <source>
        <dbReference type="ARBA" id="ARBA00022723"/>
    </source>
</evidence>
<keyword evidence="7 14" id="KW-0479">Metal-binding</keyword>
<keyword evidence="9" id="KW-0492">Microsome</keyword>
<evidence type="ECO:0000256" key="8">
    <source>
        <dbReference type="ARBA" id="ARBA00022824"/>
    </source>
</evidence>
<keyword evidence="16" id="KW-1185">Reference proteome</keyword>
<keyword evidence="12 15" id="KW-0503">Monooxygenase</keyword>
<dbReference type="GeneID" id="113495022"/>
<dbReference type="GO" id="GO:0004497">
    <property type="term" value="F:monooxygenase activity"/>
    <property type="evidence" value="ECO:0007669"/>
    <property type="project" value="UniProtKB-KW"/>
</dbReference>
<dbReference type="RefSeq" id="XP_026729387.1">
    <property type="nucleotide sequence ID" value="XM_026873586.1"/>
</dbReference>
<accession>A0A7E5VM81</accession>
<gene>
    <name evidence="17" type="primary">LOC113495022</name>
</gene>
<evidence type="ECO:0000256" key="12">
    <source>
        <dbReference type="ARBA" id="ARBA00023033"/>
    </source>
</evidence>
<evidence type="ECO:0000256" key="1">
    <source>
        <dbReference type="ARBA" id="ARBA00001971"/>
    </source>
</evidence>
<dbReference type="SUPFAM" id="SSF48264">
    <property type="entry name" value="Cytochrome P450"/>
    <property type="match status" value="1"/>
</dbReference>
<dbReference type="PRINTS" id="PR00385">
    <property type="entry name" value="P450"/>
</dbReference>
<evidence type="ECO:0000313" key="17">
    <source>
        <dbReference type="RefSeq" id="XP_026729387.1"/>
    </source>
</evidence>
<dbReference type="KEGG" id="tnl:113495022"/>
<feature type="binding site" description="axial binding residue" evidence="14">
    <location>
        <position position="381"/>
    </location>
    <ligand>
        <name>heme</name>
        <dbReference type="ChEBI" id="CHEBI:30413"/>
    </ligand>
    <ligandPart>
        <name>Fe</name>
        <dbReference type="ChEBI" id="CHEBI:18248"/>
    </ligandPart>
</feature>
<comment type="subcellular location">
    <subcellularLocation>
        <location evidence="4">Endoplasmic reticulum membrane</location>
        <topology evidence="4">Peripheral membrane protein</topology>
    </subcellularLocation>
    <subcellularLocation>
        <location evidence="3">Microsome membrane</location>
        <topology evidence="3">Peripheral membrane protein</topology>
    </subcellularLocation>
</comment>
<dbReference type="PROSITE" id="PS00086">
    <property type="entry name" value="CYTOCHROME_P450"/>
    <property type="match status" value="1"/>
</dbReference>
<dbReference type="InterPro" id="IPR036396">
    <property type="entry name" value="Cyt_P450_sf"/>
</dbReference>
<dbReference type="GO" id="GO:0005789">
    <property type="term" value="C:endoplasmic reticulum membrane"/>
    <property type="evidence" value="ECO:0007669"/>
    <property type="project" value="UniProtKB-SubCell"/>
</dbReference>
<comment type="similarity">
    <text evidence="5 15">Belongs to the cytochrome P450 family.</text>
</comment>
<dbReference type="InterPro" id="IPR002401">
    <property type="entry name" value="Cyt_P450_E_grp-I"/>
</dbReference>
<protein>
    <submittedName>
        <fullName evidence="17">Cytochrome P450 4C1-like</fullName>
    </submittedName>
</protein>